<gene>
    <name evidence="2" type="ORF">ALEPTO_LOCUS14301</name>
</gene>
<feature type="region of interest" description="Disordered" evidence="1">
    <location>
        <begin position="44"/>
        <end position="103"/>
    </location>
</feature>
<dbReference type="AlphaFoldDB" id="A0A9N9NUU8"/>
<feature type="compositionally biased region" description="Polar residues" evidence="1">
    <location>
        <begin position="76"/>
        <end position="92"/>
    </location>
</feature>
<dbReference type="EMBL" id="CAJVPS010054467">
    <property type="protein sequence ID" value="CAG8774100.1"/>
    <property type="molecule type" value="Genomic_DNA"/>
</dbReference>
<sequence>RQTKSNIIKDTDADSIISDKMHQEESDTFFTNLHQDQQIIDPNEYQKPYISPNMSELNIGESSYSQQELIPPPSPRYSTNTSPTHTRTASIHSTEDTNDFSQLDISPHPITIILAKPKSFGEKLSDTFSTATSYLPKFLRKKTISDLRQTAMKDNAVSQIKEEDNR</sequence>
<feature type="non-terminal residue" evidence="2">
    <location>
        <position position="1"/>
    </location>
</feature>
<reference evidence="2" key="1">
    <citation type="submission" date="2021-06" db="EMBL/GenBank/DDBJ databases">
        <authorList>
            <person name="Kallberg Y."/>
            <person name="Tangrot J."/>
            <person name="Rosling A."/>
        </authorList>
    </citation>
    <scope>NUCLEOTIDE SEQUENCE</scope>
    <source>
        <strain evidence="2">FL130A</strain>
    </source>
</reference>
<evidence type="ECO:0000313" key="2">
    <source>
        <dbReference type="EMBL" id="CAG8774100.1"/>
    </source>
</evidence>
<keyword evidence="3" id="KW-1185">Reference proteome</keyword>
<accession>A0A9N9NUU8</accession>
<comment type="caution">
    <text evidence="2">The sequence shown here is derived from an EMBL/GenBank/DDBJ whole genome shotgun (WGS) entry which is preliminary data.</text>
</comment>
<organism evidence="2 3">
    <name type="scientific">Ambispora leptoticha</name>
    <dbReference type="NCBI Taxonomy" id="144679"/>
    <lineage>
        <taxon>Eukaryota</taxon>
        <taxon>Fungi</taxon>
        <taxon>Fungi incertae sedis</taxon>
        <taxon>Mucoromycota</taxon>
        <taxon>Glomeromycotina</taxon>
        <taxon>Glomeromycetes</taxon>
        <taxon>Archaeosporales</taxon>
        <taxon>Ambisporaceae</taxon>
        <taxon>Ambispora</taxon>
    </lineage>
</organism>
<protein>
    <submittedName>
        <fullName evidence="2">8366_t:CDS:1</fullName>
    </submittedName>
</protein>
<feature type="compositionally biased region" description="Polar residues" evidence="1">
    <location>
        <begin position="52"/>
        <end position="68"/>
    </location>
</feature>
<dbReference type="Proteomes" id="UP000789508">
    <property type="component" value="Unassembled WGS sequence"/>
</dbReference>
<proteinExistence type="predicted"/>
<feature type="non-terminal residue" evidence="2">
    <location>
        <position position="166"/>
    </location>
</feature>
<evidence type="ECO:0000256" key="1">
    <source>
        <dbReference type="SAM" id="MobiDB-lite"/>
    </source>
</evidence>
<evidence type="ECO:0000313" key="3">
    <source>
        <dbReference type="Proteomes" id="UP000789508"/>
    </source>
</evidence>
<name>A0A9N9NUU8_9GLOM</name>